<dbReference type="Proteomes" id="UP000008932">
    <property type="component" value="Chromosome"/>
</dbReference>
<reference evidence="2" key="3">
    <citation type="submission" date="2011-06" db="EMBL/GenBank/DDBJ databases">
        <title>Complete genome sequence of Pseudomonas stutzeri strain CGMCC 1.1803.</title>
        <authorList>
            <person name="Yan Y."/>
            <person name="Chen M."/>
            <person name="Lu W."/>
            <person name="Zhang W."/>
            <person name="Ping S."/>
            <person name="Lin M."/>
        </authorList>
    </citation>
    <scope>NUCLEOTIDE SEQUENCE [LARGE SCALE GENOMIC DNA]</scope>
    <source>
        <strain evidence="2">ATCC 17588 / DSM 5190 / CCUG 11256 / JCM 5965 / LMG 11199 / NCIMB 11358 / Stanier 221</strain>
    </source>
</reference>
<accession>F8HAH7</accession>
<evidence type="ECO:0000313" key="2">
    <source>
        <dbReference type="Proteomes" id="UP000008932"/>
    </source>
</evidence>
<gene>
    <name evidence="1" type="ordered locus">PSTAB_0757</name>
</gene>
<reference evidence="1 2" key="1">
    <citation type="journal article" date="2011" name="J. Bacteriol.">
        <title>Complete Genome Sequence of the Type Strain Pseudomonas stutzeri CGMCC 1.1803.</title>
        <authorList>
            <person name="Chen M."/>
            <person name="Yan Y."/>
            <person name="Zhang W."/>
            <person name="Lu W."/>
            <person name="Wang J."/>
            <person name="Ping S."/>
            <person name="Lin M."/>
        </authorList>
    </citation>
    <scope>NUCLEOTIDE SEQUENCE [LARGE SCALE GENOMIC DNA]</scope>
    <source>
        <strain evidence="2">ATCC 17588 / DSM 5190 / CCUG 11256 / JCM 5965 / LMG 11199 / NCIMB 11358 / Stanier 221</strain>
    </source>
</reference>
<name>F8HAH7_STUS2</name>
<reference key="2">
    <citation type="submission" date="2011-06" db="EMBL/GenBank/DDBJ databases">
        <title>Complete Genome Sequence of Pseudomonas stutzeri Strain CGMCC 1.1803.</title>
        <authorList>
            <person name="Yan Y."/>
            <person name="Chen M."/>
            <person name="Lu W."/>
            <person name="Zhang W."/>
            <person name="Ping S."/>
            <person name="Lin M."/>
        </authorList>
    </citation>
    <scope>NUCLEOTIDE SEQUENCE</scope>
    <source>
        <strain>ATCC 17588</strain>
    </source>
</reference>
<organism evidence="1 2">
    <name type="scientific">Stutzerimonas stutzeri (strain ATCC 17588 / DSM 5190 / CCUG 11256 / JCM 5965 / LMG 11199 / NBRC 14165 / NCIMB 11358 / Stanier 221)</name>
    <name type="common">Pseudomonas stutzeri</name>
    <dbReference type="NCBI Taxonomy" id="96563"/>
    <lineage>
        <taxon>Bacteria</taxon>
        <taxon>Pseudomonadati</taxon>
        <taxon>Pseudomonadota</taxon>
        <taxon>Gammaproteobacteria</taxon>
        <taxon>Pseudomonadales</taxon>
        <taxon>Pseudomonadaceae</taxon>
        <taxon>Stutzerimonas</taxon>
    </lineage>
</organism>
<protein>
    <submittedName>
        <fullName evidence="1">Uncharacterized protein</fullName>
    </submittedName>
</protein>
<sequence>MEKPHGCFSTPAIGRGSPHRRVSINSLTVTRRDFLSTFAVEQRFCA</sequence>
<proteinExistence type="predicted"/>
<dbReference type="AlphaFoldDB" id="F8HAH7"/>
<dbReference type="EMBL" id="CP002881">
    <property type="protein sequence ID" value="AEJ04038.1"/>
    <property type="molecule type" value="Genomic_DNA"/>
</dbReference>
<evidence type="ECO:0000313" key="1">
    <source>
        <dbReference type="EMBL" id="AEJ04038.1"/>
    </source>
</evidence>
<dbReference type="KEGG" id="psz:PSTAB_0757"/>
<dbReference type="HOGENOM" id="CLU_3188090_0_0_6"/>